<sequence>MSSPPIHRNGISQRTAVRAEQADFLALLIDELLDAARRHDTAPDELPEHRRFVEGARACGFVCRDVATYGKHLDPYLERPELLGQASFHEVRRFVQALAVSPQRLDRDGGSPIAAAIGNGALHCVARRLREERRWREC</sequence>
<accession>A0A918UBP9</accession>
<dbReference type="Proteomes" id="UP000645257">
    <property type="component" value="Unassembled WGS sequence"/>
</dbReference>
<gene>
    <name evidence="1" type="ORF">GCM10011289_30580</name>
</gene>
<reference evidence="1" key="2">
    <citation type="submission" date="2020-09" db="EMBL/GenBank/DDBJ databases">
        <authorList>
            <person name="Sun Q."/>
            <person name="Kim S."/>
        </authorList>
    </citation>
    <scope>NUCLEOTIDE SEQUENCE</scope>
    <source>
        <strain evidence="1">KCTC 32182</strain>
    </source>
</reference>
<protein>
    <submittedName>
        <fullName evidence="1">Uncharacterized protein</fullName>
    </submittedName>
</protein>
<comment type="caution">
    <text evidence="1">The sequence shown here is derived from an EMBL/GenBank/DDBJ whole genome shotgun (WGS) entry which is preliminary data.</text>
</comment>
<proteinExistence type="predicted"/>
<dbReference type="RefSeq" id="WP_189535908.1">
    <property type="nucleotide sequence ID" value="NZ_BMYX01000020.1"/>
</dbReference>
<dbReference type="AlphaFoldDB" id="A0A918UBP9"/>
<evidence type="ECO:0000313" key="1">
    <source>
        <dbReference type="EMBL" id="GGY24829.1"/>
    </source>
</evidence>
<keyword evidence="2" id="KW-1185">Reference proteome</keyword>
<evidence type="ECO:0000313" key="2">
    <source>
        <dbReference type="Proteomes" id="UP000645257"/>
    </source>
</evidence>
<name>A0A918UBP9_9NEIS</name>
<reference evidence="1" key="1">
    <citation type="journal article" date="2014" name="Int. J. Syst. Evol. Microbiol.">
        <title>Complete genome sequence of Corynebacterium casei LMG S-19264T (=DSM 44701T), isolated from a smear-ripened cheese.</title>
        <authorList>
            <consortium name="US DOE Joint Genome Institute (JGI-PGF)"/>
            <person name="Walter F."/>
            <person name="Albersmeier A."/>
            <person name="Kalinowski J."/>
            <person name="Ruckert C."/>
        </authorList>
    </citation>
    <scope>NUCLEOTIDE SEQUENCE</scope>
    <source>
        <strain evidence="1">KCTC 32182</strain>
    </source>
</reference>
<organism evidence="1 2">
    <name type="scientific">Paludibacterium paludis</name>
    <dbReference type="NCBI Taxonomy" id="1225769"/>
    <lineage>
        <taxon>Bacteria</taxon>
        <taxon>Pseudomonadati</taxon>
        <taxon>Pseudomonadota</taxon>
        <taxon>Betaproteobacteria</taxon>
        <taxon>Neisseriales</taxon>
        <taxon>Chromobacteriaceae</taxon>
        <taxon>Paludibacterium</taxon>
    </lineage>
</organism>
<dbReference type="EMBL" id="BMYX01000020">
    <property type="protein sequence ID" value="GGY24829.1"/>
    <property type="molecule type" value="Genomic_DNA"/>
</dbReference>